<dbReference type="RefSeq" id="WP_256623309.1">
    <property type="nucleotide sequence ID" value="NZ_JTEO01000005.1"/>
</dbReference>
<keyword evidence="1" id="KW-1133">Transmembrane helix</keyword>
<proteinExistence type="predicted"/>
<dbReference type="NCBIfam" id="NF037970">
    <property type="entry name" value="vanZ_1"/>
    <property type="match status" value="1"/>
</dbReference>
<feature type="transmembrane region" description="Helical" evidence="1">
    <location>
        <begin position="129"/>
        <end position="147"/>
    </location>
</feature>
<dbReference type="EMBL" id="JTEO01000005">
    <property type="protein sequence ID" value="MCQ6963433.1"/>
    <property type="molecule type" value="Genomic_DNA"/>
</dbReference>
<feature type="transmembrane region" description="Helical" evidence="1">
    <location>
        <begin position="105"/>
        <end position="122"/>
    </location>
</feature>
<evidence type="ECO:0000313" key="3">
    <source>
        <dbReference type="EMBL" id="MCQ6963433.1"/>
    </source>
</evidence>
<keyword evidence="1" id="KW-0812">Transmembrane</keyword>
<feature type="transmembrane region" description="Helical" evidence="1">
    <location>
        <begin position="167"/>
        <end position="188"/>
    </location>
</feature>
<reference evidence="3 4" key="1">
    <citation type="journal article" date="2011" name="Appl. Environ. Microbiol.">
        <title>Methanogenic archaea isolated from Taiwan's Chelungpu fault.</title>
        <authorList>
            <person name="Wu S.Y."/>
            <person name="Lai M.C."/>
        </authorList>
    </citation>
    <scope>NUCLEOTIDE SEQUENCE [LARGE SCALE GENOMIC DNA]</scope>
    <source>
        <strain evidence="3 4">St545Mb</strain>
    </source>
</reference>
<accession>A0AAE3HDB6</accession>
<gene>
    <name evidence="3" type="ORF">PV02_10055</name>
</gene>
<sequence>MPSLSENKVVAQLVLWSLHLARGSLGAVSRVLRYDYWKNRKYLFLTITIAYAAMIFYLSSRSDIAVPTHLFKIPIMYAIKDFLEDAGIYFVTDLVKFAYAHKDKVAHMFLYFGLGVFLHMTFSSSDNSVMRRYAAPFAFIVGILYGISDEIHQSYVPGRTSSVADLFANGLGLMLAQVILLGLILWGLHERKKRKHQD</sequence>
<feature type="domain" description="VanZ-like" evidence="2">
    <location>
        <begin position="46"/>
        <end position="181"/>
    </location>
</feature>
<dbReference type="AlphaFoldDB" id="A0AAE3HDB6"/>
<evidence type="ECO:0000259" key="2">
    <source>
        <dbReference type="Pfam" id="PF04892"/>
    </source>
</evidence>
<dbReference type="PANTHER" id="PTHR28008:SF1">
    <property type="entry name" value="DOMAIN PROTEIN, PUTATIVE (AFU_ORTHOLOGUE AFUA_3G10980)-RELATED"/>
    <property type="match status" value="1"/>
</dbReference>
<name>A0AAE3HDB6_9EURY</name>
<evidence type="ECO:0000313" key="4">
    <source>
        <dbReference type="Proteomes" id="UP001206983"/>
    </source>
</evidence>
<keyword evidence="4" id="KW-1185">Reference proteome</keyword>
<organism evidence="3 4">
    <name type="scientific">Methanolobus chelungpuianus</name>
    <dbReference type="NCBI Taxonomy" id="502115"/>
    <lineage>
        <taxon>Archaea</taxon>
        <taxon>Methanobacteriati</taxon>
        <taxon>Methanobacteriota</taxon>
        <taxon>Stenosarchaea group</taxon>
        <taxon>Methanomicrobia</taxon>
        <taxon>Methanosarcinales</taxon>
        <taxon>Methanosarcinaceae</taxon>
        <taxon>Methanolobus</taxon>
    </lineage>
</organism>
<protein>
    <recommendedName>
        <fullName evidence="2">VanZ-like domain-containing protein</fullName>
    </recommendedName>
</protein>
<dbReference type="InterPro" id="IPR006976">
    <property type="entry name" value="VanZ-like"/>
</dbReference>
<comment type="caution">
    <text evidence="3">The sequence shown here is derived from an EMBL/GenBank/DDBJ whole genome shotgun (WGS) entry which is preliminary data.</text>
</comment>
<dbReference type="Pfam" id="PF04892">
    <property type="entry name" value="VanZ"/>
    <property type="match status" value="1"/>
</dbReference>
<dbReference type="Proteomes" id="UP001206983">
    <property type="component" value="Unassembled WGS sequence"/>
</dbReference>
<evidence type="ECO:0000256" key="1">
    <source>
        <dbReference type="SAM" id="Phobius"/>
    </source>
</evidence>
<keyword evidence="1" id="KW-0472">Membrane</keyword>
<dbReference type="PANTHER" id="PTHR28008">
    <property type="entry name" value="DOMAIN PROTEIN, PUTATIVE (AFU_ORTHOLOGUE AFUA_3G10980)-RELATED"/>
    <property type="match status" value="1"/>
</dbReference>
<feature type="transmembrane region" description="Helical" evidence="1">
    <location>
        <begin position="42"/>
        <end position="60"/>
    </location>
</feature>